<evidence type="ECO:0000313" key="2">
    <source>
        <dbReference type="EMBL" id="GAT68885.1"/>
    </source>
</evidence>
<organism evidence="2 3">
    <name type="scientific">Planomonospora sphaerica</name>
    <dbReference type="NCBI Taxonomy" id="161355"/>
    <lineage>
        <taxon>Bacteria</taxon>
        <taxon>Bacillati</taxon>
        <taxon>Actinomycetota</taxon>
        <taxon>Actinomycetes</taxon>
        <taxon>Streptosporangiales</taxon>
        <taxon>Streptosporangiaceae</taxon>
        <taxon>Planomonospora</taxon>
    </lineage>
</organism>
<dbReference type="AlphaFoldDB" id="A0A161LN10"/>
<feature type="region of interest" description="Disordered" evidence="1">
    <location>
        <begin position="109"/>
        <end position="130"/>
    </location>
</feature>
<feature type="region of interest" description="Disordered" evidence="1">
    <location>
        <begin position="1"/>
        <end position="20"/>
    </location>
</feature>
<reference evidence="3" key="2">
    <citation type="submission" date="2016-04" db="EMBL/GenBank/DDBJ databases">
        <title>Planomonospora sphaerica JCM9374 whole genome shotgun sequence.</title>
        <authorList>
            <person name="Suzuki T."/>
            <person name="Dohra H."/>
            <person name="Kodani S."/>
        </authorList>
    </citation>
    <scope>NUCLEOTIDE SEQUENCE [LARGE SCALE GENOMIC DNA]</scope>
    <source>
        <strain evidence="3">JCM 9374</strain>
    </source>
</reference>
<dbReference type="OrthoDB" id="9795011at2"/>
<name>A0A161LN10_9ACTN</name>
<evidence type="ECO:0000256" key="1">
    <source>
        <dbReference type="SAM" id="MobiDB-lite"/>
    </source>
</evidence>
<protein>
    <submittedName>
        <fullName evidence="2">TetR family transcriptional regulator</fullName>
    </submittedName>
</protein>
<keyword evidence="3" id="KW-1185">Reference proteome</keyword>
<sequence>MTELSTCPGCGNPVPRAATGRPARYCSPACCQRAYRARAATRPAPVAADTPATPAHRLADAASQSARAVADALASGTDPASALQAARAALADLARLAAARDATVVAKPVPSVSGRRRQAPPGPGPDPVVAWERVRPAPRRLEDGYRVARRSGDGRRYLLPPGSETPIGYVETDGTRWRARTLDHEPVELDAVDGSHARQADALAGLDLHHRTRSAAPKRGA</sequence>
<evidence type="ECO:0000313" key="3">
    <source>
        <dbReference type="Proteomes" id="UP000077701"/>
    </source>
</evidence>
<comment type="caution">
    <text evidence="2">The sequence shown here is derived from an EMBL/GenBank/DDBJ whole genome shotgun (WGS) entry which is preliminary data.</text>
</comment>
<proteinExistence type="predicted"/>
<accession>A0A161LN10</accession>
<dbReference type="Proteomes" id="UP000077701">
    <property type="component" value="Unassembled WGS sequence"/>
</dbReference>
<dbReference type="RefSeq" id="WP_153054415.1">
    <property type="nucleotide sequence ID" value="NZ_BDCX01000011.1"/>
</dbReference>
<dbReference type="STRING" id="161355.PS9374_04550"/>
<dbReference type="EMBL" id="BDCX01000011">
    <property type="protein sequence ID" value="GAT68885.1"/>
    <property type="molecule type" value="Genomic_DNA"/>
</dbReference>
<reference evidence="2 3" key="1">
    <citation type="journal article" date="2016" name="Genome Announc.">
        <title>Draft Genome Sequence of Planomonospora sphaerica JCM9374, a Rare Actinomycete.</title>
        <authorList>
            <person name="Dohra H."/>
            <person name="Suzuki T."/>
            <person name="Inoue Y."/>
            <person name="Kodani S."/>
        </authorList>
    </citation>
    <scope>NUCLEOTIDE SEQUENCE [LARGE SCALE GENOMIC DNA]</scope>
    <source>
        <strain evidence="2 3">JCM 9374</strain>
    </source>
</reference>
<gene>
    <name evidence="2" type="ORF">PS9374_04550</name>
</gene>